<dbReference type="InterPro" id="IPR036259">
    <property type="entry name" value="MFS_trans_sf"/>
</dbReference>
<dbReference type="PROSITE" id="PS50850">
    <property type="entry name" value="MFS"/>
    <property type="match status" value="1"/>
</dbReference>
<evidence type="ECO:0000256" key="1">
    <source>
        <dbReference type="ARBA" id="ARBA00004651"/>
    </source>
</evidence>
<feature type="transmembrane region" description="Helical" evidence="6">
    <location>
        <begin position="134"/>
        <end position="153"/>
    </location>
</feature>
<comment type="caution">
    <text evidence="8">The sequence shown here is derived from an EMBL/GenBank/DDBJ whole genome shotgun (WGS) entry which is preliminary data.</text>
</comment>
<feature type="transmembrane region" description="Helical" evidence="6">
    <location>
        <begin position="165"/>
        <end position="185"/>
    </location>
</feature>
<feature type="transmembrane region" description="Helical" evidence="6">
    <location>
        <begin position="197"/>
        <end position="215"/>
    </location>
</feature>
<evidence type="ECO:0000256" key="5">
    <source>
        <dbReference type="SAM" id="MobiDB-lite"/>
    </source>
</evidence>
<reference evidence="8 9" key="1">
    <citation type="submission" date="2020-02" db="EMBL/GenBank/DDBJ databases">
        <title>Acidophilic actinobacteria isolated from forest soil.</title>
        <authorList>
            <person name="Golinska P."/>
        </authorList>
    </citation>
    <scope>NUCLEOTIDE SEQUENCE [LARGE SCALE GENOMIC DNA]</scope>
    <source>
        <strain evidence="8 9">NL8</strain>
    </source>
</reference>
<feature type="transmembrane region" description="Helical" evidence="6">
    <location>
        <begin position="227"/>
        <end position="244"/>
    </location>
</feature>
<dbReference type="CDD" id="cd17504">
    <property type="entry name" value="MFS_MMR_MDR_like"/>
    <property type="match status" value="1"/>
</dbReference>
<dbReference type="InterPro" id="IPR020846">
    <property type="entry name" value="MFS_dom"/>
</dbReference>
<dbReference type="PANTHER" id="PTHR23501">
    <property type="entry name" value="MAJOR FACILITATOR SUPERFAMILY"/>
    <property type="match status" value="1"/>
</dbReference>
<feature type="transmembrane region" description="Helical" evidence="6">
    <location>
        <begin position="304"/>
        <end position="327"/>
    </location>
</feature>
<organism evidence="8 9">
    <name type="scientific">Catenulispora pinistramenti</name>
    <dbReference type="NCBI Taxonomy" id="2705254"/>
    <lineage>
        <taxon>Bacteria</taxon>
        <taxon>Bacillati</taxon>
        <taxon>Actinomycetota</taxon>
        <taxon>Actinomycetes</taxon>
        <taxon>Catenulisporales</taxon>
        <taxon>Catenulisporaceae</taxon>
        <taxon>Catenulispora</taxon>
    </lineage>
</organism>
<sequence length="487" mass="49213">MSHQARRSRGVLPALVLSVLAFSLVQTSVVPILPTLQKNLNVAGSGITWLMTANLLSAAVLTPLLARIGDLRGRKPMLVVAIGGVLVGGVLGGIGGSFGMLLIARIVAGTGGAILPLAVAVVRDELPRRKVTGGVAMVSAALGVGSGLGLVATGVVMEHFSYESVFWMGAVLAAVAFALVLWLVPHDPIKAEGKADPLGALLLAGWLSALLIAVSQGNDWGWGSTRTLGLFVVAAVVLVLWVVVERRVASPLVDIAMLAKPAVAVTNTAGVLVGFAMYGSFLLMSDFTQTPKAVGYGFGASVLASGWMLFPSAVGSFAAAPVGAALIKRGGPRLPLVLGGAFTAVGLGLLIFAHSSSWHVVVASGVMGVGVGMAYAAMPAYINASVPVQQSGIANGMNAVLRTVGGAVGTAVIGAVLTGNMKQVAPGVKLPAIDAYTHAFLIASVLALVAAVVPFLVKAPRMSAMTTPDTNDAAEGMEPKAMAGANA</sequence>
<dbReference type="Gene3D" id="1.20.1720.10">
    <property type="entry name" value="Multidrug resistance protein D"/>
    <property type="match status" value="1"/>
</dbReference>
<dbReference type="Pfam" id="PF07690">
    <property type="entry name" value="MFS_1"/>
    <property type="match status" value="2"/>
</dbReference>
<evidence type="ECO:0000256" key="6">
    <source>
        <dbReference type="SAM" id="Phobius"/>
    </source>
</evidence>
<evidence type="ECO:0000313" key="8">
    <source>
        <dbReference type="EMBL" id="MBS2548722.1"/>
    </source>
</evidence>
<keyword evidence="4 6" id="KW-0472">Membrane</keyword>
<protein>
    <submittedName>
        <fullName evidence="8">MFS transporter</fullName>
    </submittedName>
</protein>
<gene>
    <name evidence="8" type="ORF">KGQ19_17790</name>
</gene>
<dbReference type="EMBL" id="JAAFYZ010000054">
    <property type="protein sequence ID" value="MBS2548722.1"/>
    <property type="molecule type" value="Genomic_DNA"/>
</dbReference>
<comment type="subcellular location">
    <subcellularLocation>
        <location evidence="1">Cell membrane</location>
        <topology evidence="1">Multi-pass membrane protein</topology>
    </subcellularLocation>
</comment>
<feature type="domain" description="Major facilitator superfamily (MFS) profile" evidence="7">
    <location>
        <begin position="11"/>
        <end position="462"/>
    </location>
</feature>
<keyword evidence="9" id="KW-1185">Reference proteome</keyword>
<dbReference type="Proteomes" id="UP000730482">
    <property type="component" value="Unassembled WGS sequence"/>
</dbReference>
<evidence type="ECO:0000256" key="4">
    <source>
        <dbReference type="ARBA" id="ARBA00023136"/>
    </source>
</evidence>
<dbReference type="Gene3D" id="1.20.1250.20">
    <property type="entry name" value="MFS general substrate transporter like domains"/>
    <property type="match status" value="1"/>
</dbReference>
<evidence type="ECO:0000256" key="3">
    <source>
        <dbReference type="ARBA" id="ARBA00022989"/>
    </source>
</evidence>
<proteinExistence type="predicted"/>
<dbReference type="RefSeq" id="WP_212010297.1">
    <property type="nucleotide sequence ID" value="NZ_JAAFYZ010000054.1"/>
</dbReference>
<feature type="transmembrane region" description="Helical" evidence="6">
    <location>
        <begin position="264"/>
        <end position="284"/>
    </location>
</feature>
<dbReference type="InterPro" id="IPR011701">
    <property type="entry name" value="MFS"/>
</dbReference>
<name>A0ABS5KRP6_9ACTN</name>
<accession>A0ABS5KRP6</accession>
<feature type="transmembrane region" description="Helical" evidence="6">
    <location>
        <begin position="399"/>
        <end position="418"/>
    </location>
</feature>
<keyword evidence="3 6" id="KW-1133">Transmembrane helix</keyword>
<feature type="transmembrane region" description="Helical" evidence="6">
    <location>
        <begin position="102"/>
        <end position="122"/>
    </location>
</feature>
<feature type="transmembrane region" description="Helical" evidence="6">
    <location>
        <begin position="358"/>
        <end position="378"/>
    </location>
</feature>
<dbReference type="PANTHER" id="PTHR23501:SF197">
    <property type="entry name" value="COMD"/>
    <property type="match status" value="1"/>
</dbReference>
<feature type="region of interest" description="Disordered" evidence="5">
    <location>
        <begin position="468"/>
        <end position="487"/>
    </location>
</feature>
<evidence type="ECO:0000259" key="7">
    <source>
        <dbReference type="PROSITE" id="PS50850"/>
    </source>
</evidence>
<feature type="transmembrane region" description="Helical" evidence="6">
    <location>
        <begin position="78"/>
        <end position="96"/>
    </location>
</feature>
<feature type="transmembrane region" description="Helical" evidence="6">
    <location>
        <begin position="334"/>
        <end position="352"/>
    </location>
</feature>
<feature type="transmembrane region" description="Helical" evidence="6">
    <location>
        <begin position="438"/>
        <end position="457"/>
    </location>
</feature>
<keyword evidence="2 6" id="KW-0812">Transmembrane</keyword>
<evidence type="ECO:0000313" key="9">
    <source>
        <dbReference type="Proteomes" id="UP000730482"/>
    </source>
</evidence>
<feature type="transmembrane region" description="Helical" evidence="6">
    <location>
        <begin position="43"/>
        <end position="66"/>
    </location>
</feature>
<dbReference type="SUPFAM" id="SSF103473">
    <property type="entry name" value="MFS general substrate transporter"/>
    <property type="match status" value="1"/>
</dbReference>
<evidence type="ECO:0000256" key="2">
    <source>
        <dbReference type="ARBA" id="ARBA00022692"/>
    </source>
</evidence>